<proteinExistence type="predicted"/>
<gene>
    <name evidence="1" type="ORF">ACFODT_15865</name>
</gene>
<reference evidence="2" key="1">
    <citation type="journal article" date="2019" name="Int. J. Syst. Evol. Microbiol.">
        <title>The Global Catalogue of Microorganisms (GCM) 10K type strain sequencing project: providing services to taxonomists for standard genome sequencing and annotation.</title>
        <authorList>
            <consortium name="The Broad Institute Genomics Platform"/>
            <consortium name="The Broad Institute Genome Sequencing Center for Infectious Disease"/>
            <person name="Wu L."/>
            <person name="Ma J."/>
        </authorList>
    </citation>
    <scope>NUCLEOTIDE SEQUENCE [LARGE SCALE GENOMIC DNA]</scope>
    <source>
        <strain evidence="2">KCTC 62784</strain>
    </source>
</reference>
<keyword evidence="2" id="KW-1185">Reference proteome</keyword>
<dbReference type="RefSeq" id="WP_164711788.1">
    <property type="nucleotide sequence ID" value="NZ_AP024912.1"/>
</dbReference>
<dbReference type="EMBL" id="JBHRSE010000114">
    <property type="protein sequence ID" value="MFC3025280.1"/>
    <property type="molecule type" value="Genomic_DNA"/>
</dbReference>
<organism evidence="1 2">
    <name type="scientific">Vibrio zhugei</name>
    <dbReference type="NCBI Taxonomy" id="2479546"/>
    <lineage>
        <taxon>Bacteria</taxon>
        <taxon>Pseudomonadati</taxon>
        <taxon>Pseudomonadota</taxon>
        <taxon>Gammaproteobacteria</taxon>
        <taxon>Vibrionales</taxon>
        <taxon>Vibrionaceae</taxon>
        <taxon>Vibrio</taxon>
    </lineage>
</organism>
<protein>
    <submittedName>
        <fullName evidence="1">Uncharacterized protein</fullName>
    </submittedName>
</protein>
<accession>A0ABV7CEP7</accession>
<name>A0ABV7CEP7_9VIBR</name>
<evidence type="ECO:0000313" key="1">
    <source>
        <dbReference type="EMBL" id="MFC3025280.1"/>
    </source>
</evidence>
<sequence>MNQDKEMGGWLVDLSARMAPEMWYFREVEGLIGRGLGLQNTPRELPCWWRLT</sequence>
<dbReference type="Proteomes" id="UP001595384">
    <property type="component" value="Unassembled WGS sequence"/>
</dbReference>
<evidence type="ECO:0000313" key="2">
    <source>
        <dbReference type="Proteomes" id="UP001595384"/>
    </source>
</evidence>
<comment type="caution">
    <text evidence="1">The sequence shown here is derived from an EMBL/GenBank/DDBJ whole genome shotgun (WGS) entry which is preliminary data.</text>
</comment>